<evidence type="ECO:0000313" key="1">
    <source>
        <dbReference type="EMBL" id="KAK9506011.1"/>
    </source>
</evidence>
<sequence length="282" mass="33388">MDIDEHCKKLLEEMEEVKKKRIEFNKLMDAVDLDKYNLDFSDNWKKNPVAREFINIITEGQYDDGDMAYVIDDERQHEEAMRDINNRQAELEDYTAKHADRIKRTSDIVENVDIKELLQIAEEESKEDPFAIVSSMTDEELEKKTDELVKEIEQRDKEYEDDKEFIDEMLESIEFHQRIIDDIKDFTPKGAHSPFDRKEPEVRPKKTLKQLLLERAHITDMPQAMKDLIKRLELEEMETGNNLESLIAAAKREGFKEKDLPEFIRTRLMPQYVKGLADKFAK</sequence>
<organism evidence="1 2">
    <name type="scientific">Rhynocoris fuscipes</name>
    <dbReference type="NCBI Taxonomy" id="488301"/>
    <lineage>
        <taxon>Eukaryota</taxon>
        <taxon>Metazoa</taxon>
        <taxon>Ecdysozoa</taxon>
        <taxon>Arthropoda</taxon>
        <taxon>Hexapoda</taxon>
        <taxon>Insecta</taxon>
        <taxon>Pterygota</taxon>
        <taxon>Neoptera</taxon>
        <taxon>Paraneoptera</taxon>
        <taxon>Hemiptera</taxon>
        <taxon>Heteroptera</taxon>
        <taxon>Panheteroptera</taxon>
        <taxon>Cimicomorpha</taxon>
        <taxon>Reduviidae</taxon>
        <taxon>Harpactorinae</taxon>
        <taxon>Harpactorini</taxon>
        <taxon>Rhynocoris</taxon>
    </lineage>
</organism>
<name>A0AAW1D5K6_9HEMI</name>
<dbReference type="EMBL" id="JAPXFL010000005">
    <property type="protein sequence ID" value="KAK9506011.1"/>
    <property type="molecule type" value="Genomic_DNA"/>
</dbReference>
<evidence type="ECO:0000313" key="2">
    <source>
        <dbReference type="Proteomes" id="UP001461498"/>
    </source>
</evidence>
<dbReference type="Proteomes" id="UP001461498">
    <property type="component" value="Unassembled WGS sequence"/>
</dbReference>
<reference evidence="1 2" key="1">
    <citation type="submission" date="2022-12" db="EMBL/GenBank/DDBJ databases">
        <title>Chromosome-level genome assembly of true bugs.</title>
        <authorList>
            <person name="Ma L."/>
            <person name="Li H."/>
        </authorList>
    </citation>
    <scope>NUCLEOTIDE SEQUENCE [LARGE SCALE GENOMIC DNA]</scope>
    <source>
        <strain evidence="1">Lab_2022b</strain>
    </source>
</reference>
<proteinExistence type="predicted"/>
<keyword evidence="2" id="KW-1185">Reference proteome</keyword>
<gene>
    <name evidence="1" type="ORF">O3M35_008029</name>
</gene>
<accession>A0AAW1D5K6</accession>
<dbReference type="AlphaFoldDB" id="A0AAW1D5K6"/>
<protein>
    <submittedName>
        <fullName evidence="1">Uncharacterized protein</fullName>
    </submittedName>
</protein>
<comment type="caution">
    <text evidence="1">The sequence shown here is derived from an EMBL/GenBank/DDBJ whole genome shotgun (WGS) entry which is preliminary data.</text>
</comment>